<keyword evidence="2" id="KW-1133">Transmembrane helix</keyword>
<protein>
    <submittedName>
        <fullName evidence="3">Uncharacterized protein</fullName>
    </submittedName>
</protein>
<evidence type="ECO:0000313" key="4">
    <source>
        <dbReference type="Proteomes" id="UP000245119"/>
    </source>
</evidence>
<dbReference type="Proteomes" id="UP000245119">
    <property type="component" value="Linkage Group LG7"/>
</dbReference>
<evidence type="ECO:0000256" key="2">
    <source>
        <dbReference type="SAM" id="Phobius"/>
    </source>
</evidence>
<proteinExistence type="predicted"/>
<dbReference type="OrthoDB" id="10643141at2759"/>
<keyword evidence="4" id="KW-1185">Reference proteome</keyword>
<comment type="caution">
    <text evidence="3">The sequence shown here is derived from an EMBL/GenBank/DDBJ whole genome shotgun (WGS) entry which is preliminary data.</text>
</comment>
<organism evidence="3 4">
    <name type="scientific">Pomacea canaliculata</name>
    <name type="common">Golden apple snail</name>
    <dbReference type="NCBI Taxonomy" id="400727"/>
    <lineage>
        <taxon>Eukaryota</taxon>
        <taxon>Metazoa</taxon>
        <taxon>Spiralia</taxon>
        <taxon>Lophotrochozoa</taxon>
        <taxon>Mollusca</taxon>
        <taxon>Gastropoda</taxon>
        <taxon>Caenogastropoda</taxon>
        <taxon>Architaenioglossa</taxon>
        <taxon>Ampullarioidea</taxon>
        <taxon>Ampullariidae</taxon>
        <taxon>Pomacea</taxon>
    </lineage>
</organism>
<dbReference type="EMBL" id="PZQS01000007">
    <property type="protein sequence ID" value="PVD26854.1"/>
    <property type="molecule type" value="Genomic_DNA"/>
</dbReference>
<accession>A0A2T7P0A8</accession>
<gene>
    <name evidence="3" type="ORF">C0Q70_12002</name>
</gene>
<sequence length="371" mass="40571">MSGFTAEFVNGNTRHFLLTCTTQDLPRDTNVIAVKIYNFTTSHILAWVAANDGHPKFGNGSVGWNRFVSGRLASGDGSHAWLQLLHLDHDDSHTAYFGCNISVMRDQAHIVDIVLKTNSAAATQRMDSIAPTTSTKATTPAHDTETQIRTGNVLQPPTVLETGVPMTVLIVLIVLITVLVVITMALLLQKFRGRCAAHELHHYPPPNMGHYSLAGNTPLDNSWEEKMTSKGSHPSLHCMPRSHYSLPRPPPPPLPKLTRSRSRNYASNGRIPGTVRSHYMTPYDAIAQDSSEDGDLSLLNTSRHDLTPSLPPEVAGETTYNVPRGDLQGQVLAQAQTPSPVQTQLPVLGQGQVHTFYPCTTLKTPHPLPLE</sequence>
<feature type="transmembrane region" description="Helical" evidence="2">
    <location>
        <begin position="166"/>
        <end position="188"/>
    </location>
</feature>
<keyword evidence="2" id="KW-0472">Membrane</keyword>
<evidence type="ECO:0000256" key="1">
    <source>
        <dbReference type="SAM" id="MobiDB-lite"/>
    </source>
</evidence>
<name>A0A2T7P0A8_POMCA</name>
<feature type="region of interest" description="Disordered" evidence="1">
    <location>
        <begin position="224"/>
        <end position="274"/>
    </location>
</feature>
<keyword evidence="2" id="KW-0812">Transmembrane</keyword>
<evidence type="ECO:0000313" key="3">
    <source>
        <dbReference type="EMBL" id="PVD26854.1"/>
    </source>
</evidence>
<reference evidence="3 4" key="1">
    <citation type="submission" date="2018-04" db="EMBL/GenBank/DDBJ databases">
        <title>The genome of golden apple snail Pomacea canaliculata provides insight into stress tolerance and invasive adaptation.</title>
        <authorList>
            <person name="Liu C."/>
            <person name="Liu B."/>
            <person name="Ren Y."/>
            <person name="Zhang Y."/>
            <person name="Wang H."/>
            <person name="Li S."/>
            <person name="Jiang F."/>
            <person name="Yin L."/>
            <person name="Zhang G."/>
            <person name="Qian W."/>
            <person name="Fan W."/>
        </authorList>
    </citation>
    <scope>NUCLEOTIDE SEQUENCE [LARGE SCALE GENOMIC DNA]</scope>
    <source>
        <strain evidence="3">SZHN2017</strain>
        <tissue evidence="3">Muscle</tissue>
    </source>
</reference>
<dbReference type="AlphaFoldDB" id="A0A2T7P0A8"/>